<comment type="caution">
    <text evidence="1">The sequence shown here is derived from an EMBL/GenBank/DDBJ whole genome shotgun (WGS) entry which is preliminary data.</text>
</comment>
<name>A0A2V3IM76_9FLOR</name>
<organism evidence="1 2">
    <name type="scientific">Gracilariopsis chorda</name>
    <dbReference type="NCBI Taxonomy" id="448386"/>
    <lineage>
        <taxon>Eukaryota</taxon>
        <taxon>Rhodophyta</taxon>
        <taxon>Florideophyceae</taxon>
        <taxon>Rhodymeniophycidae</taxon>
        <taxon>Gracilariales</taxon>
        <taxon>Gracilariaceae</taxon>
        <taxon>Gracilariopsis</taxon>
    </lineage>
</organism>
<dbReference type="InterPro" id="IPR004401">
    <property type="entry name" value="YbaB/EbfC"/>
</dbReference>
<dbReference type="InterPro" id="IPR036894">
    <property type="entry name" value="YbaB-like_sf"/>
</dbReference>
<keyword evidence="2" id="KW-1185">Reference proteome</keyword>
<dbReference type="Gene3D" id="3.30.1310.10">
    <property type="entry name" value="Nucleoid-associated protein YbaB-like domain"/>
    <property type="match status" value="1"/>
</dbReference>
<dbReference type="Pfam" id="PF02575">
    <property type="entry name" value="YbaB_DNA_bd"/>
    <property type="match status" value="1"/>
</dbReference>
<gene>
    <name evidence="1" type="ORF">BWQ96_07117</name>
</gene>
<dbReference type="AlphaFoldDB" id="A0A2V3IM76"/>
<proteinExistence type="predicted"/>
<evidence type="ECO:0000313" key="2">
    <source>
        <dbReference type="Proteomes" id="UP000247409"/>
    </source>
</evidence>
<reference evidence="1 2" key="1">
    <citation type="journal article" date="2018" name="Mol. Biol. Evol.">
        <title>Analysis of the draft genome of the red seaweed Gracilariopsis chorda provides insights into genome size evolution in Rhodophyta.</title>
        <authorList>
            <person name="Lee J."/>
            <person name="Yang E.C."/>
            <person name="Graf L."/>
            <person name="Yang J.H."/>
            <person name="Qiu H."/>
            <person name="Zel Zion U."/>
            <person name="Chan C.X."/>
            <person name="Stephens T.G."/>
            <person name="Weber A.P.M."/>
            <person name="Boo G.H."/>
            <person name="Boo S.M."/>
            <person name="Kim K.M."/>
            <person name="Shin Y."/>
            <person name="Jung M."/>
            <person name="Lee S.J."/>
            <person name="Yim H.S."/>
            <person name="Lee J.H."/>
            <person name="Bhattacharya D."/>
            <person name="Yoon H.S."/>
        </authorList>
    </citation>
    <scope>NUCLEOTIDE SEQUENCE [LARGE SCALE GENOMIC DNA]</scope>
    <source>
        <strain evidence="1 2">SKKU-2015</strain>
        <tissue evidence="1">Whole body</tissue>
    </source>
</reference>
<dbReference type="Proteomes" id="UP000247409">
    <property type="component" value="Unassembled WGS sequence"/>
</dbReference>
<dbReference type="EMBL" id="NBIV01000135">
    <property type="protein sequence ID" value="PXF43173.1"/>
    <property type="molecule type" value="Genomic_DNA"/>
</dbReference>
<sequence>MSARVANSMSRNVFKKALSTAGRALSSTRVEAEAGQGLVRATLAGDGRIVKLHVDSAIGKEGPKAIEELVAAAVNRAHDRLREETRKQVLQSLPPNVDPAMVLRALP</sequence>
<dbReference type="SUPFAM" id="SSF82607">
    <property type="entry name" value="YbaB-like"/>
    <property type="match status" value="1"/>
</dbReference>
<accession>A0A2V3IM76</accession>
<protein>
    <submittedName>
        <fullName evidence="1">Nucleoid-associated protein</fullName>
    </submittedName>
</protein>
<dbReference type="GO" id="GO:0003677">
    <property type="term" value="F:DNA binding"/>
    <property type="evidence" value="ECO:0007669"/>
    <property type="project" value="InterPro"/>
</dbReference>
<evidence type="ECO:0000313" key="1">
    <source>
        <dbReference type="EMBL" id="PXF43173.1"/>
    </source>
</evidence>